<accession>A0ABP7LR22</accession>
<dbReference type="InterPro" id="IPR000727">
    <property type="entry name" value="T_SNARE_dom"/>
</dbReference>
<keyword evidence="4" id="KW-0175">Coiled coil</keyword>
<dbReference type="Pfam" id="PF00015">
    <property type="entry name" value="MCPsignal"/>
    <property type="match status" value="1"/>
</dbReference>
<feature type="coiled-coil region" evidence="4">
    <location>
        <begin position="350"/>
        <end position="412"/>
    </location>
</feature>
<dbReference type="PANTHER" id="PTHR43531">
    <property type="entry name" value="PROTEIN ICFG"/>
    <property type="match status" value="1"/>
</dbReference>
<feature type="transmembrane region" description="Helical" evidence="6">
    <location>
        <begin position="108"/>
        <end position="130"/>
    </location>
</feature>
<evidence type="ECO:0000256" key="4">
    <source>
        <dbReference type="SAM" id="Coils"/>
    </source>
</evidence>
<dbReference type="PROSITE" id="PS50111">
    <property type="entry name" value="CHEMOTAXIS_TRANSDUC_2"/>
    <property type="match status" value="1"/>
</dbReference>
<comment type="similarity">
    <text evidence="2">Belongs to the methyl-accepting chemotaxis (MCP) protein family.</text>
</comment>
<protein>
    <submittedName>
        <fullName evidence="9">PAS domain-containing methyl-accepting chemotaxis protein</fullName>
    </submittedName>
</protein>
<feature type="compositionally biased region" description="Basic and acidic residues" evidence="5">
    <location>
        <begin position="501"/>
        <end position="512"/>
    </location>
</feature>
<dbReference type="SUPFAM" id="SSF58104">
    <property type="entry name" value="Methyl-accepting chemotaxis protein (MCP) signaling domain"/>
    <property type="match status" value="1"/>
</dbReference>
<dbReference type="PRINTS" id="PR00260">
    <property type="entry name" value="CHEMTRNSDUCR"/>
</dbReference>
<evidence type="ECO:0000256" key="1">
    <source>
        <dbReference type="ARBA" id="ARBA00023224"/>
    </source>
</evidence>
<dbReference type="InterPro" id="IPR051310">
    <property type="entry name" value="MCP_chemotaxis"/>
</dbReference>
<feature type="domain" description="Methyl-accepting transducer" evidence="7">
    <location>
        <begin position="220"/>
        <end position="442"/>
    </location>
</feature>
<proteinExistence type="inferred from homology"/>
<sequence>MPQAVFKDMWNDLQAGYYWSGLIKNRRKDGDHYWVRANVVPIREGTEVTGFCSIRVKPSRQEVAHAEKVYADIREQRGHYRVRHGVAYRRMSPRLLLPATLQHPRAQAALSGIVGGGLFGGLGIAAGVTLTQLAPASSAATAFFTAGIIGGVIAGVRQGRAHLRRYRFIHDINDLALQLAAGNLAADIPHTGHKAIDSALRTMDFMRRSLEGLIGDLNARIDIVAPAVASLSRGNDAMAARLEQQASAVQQTAASTEEISSTVAQSAHNASQASAASMGNVSAVDQSGKVMGELAETMGEITQHAENMSGIVSTIDSIAFQTNILALNASVEAARAGEHGRGFAVVASEVRKLASQSAEAARQVQELIDQARQSIHSGKTQANDATDAMETIRQASHKVNDLMEEITAATHEQSEGIGQISKAINDIDTSTQSSVDSMSTYNDATNKLAAQVRALSYSAMAFLNEQERRKTTQTLLDTAKTDAATSRPALSEAGQPRRLKSPSEHQPARHASEQWTEF</sequence>
<evidence type="ECO:0000256" key="6">
    <source>
        <dbReference type="SAM" id="Phobius"/>
    </source>
</evidence>
<feature type="region of interest" description="Disordered" evidence="5">
    <location>
        <begin position="477"/>
        <end position="518"/>
    </location>
</feature>
<keyword evidence="6" id="KW-1133">Transmembrane helix</keyword>
<evidence type="ECO:0000256" key="3">
    <source>
        <dbReference type="PROSITE-ProRule" id="PRU00284"/>
    </source>
</evidence>
<dbReference type="EMBL" id="BAAAZT010000060">
    <property type="protein sequence ID" value="GAA3903711.1"/>
    <property type="molecule type" value="Genomic_DNA"/>
</dbReference>
<evidence type="ECO:0000313" key="9">
    <source>
        <dbReference type="EMBL" id="GAA3903711.1"/>
    </source>
</evidence>
<name>A0ABP7LR22_9GAMM</name>
<organism evidence="9 10">
    <name type="scientific">Halomonas cibimaris</name>
    <dbReference type="NCBI Taxonomy" id="657012"/>
    <lineage>
        <taxon>Bacteria</taxon>
        <taxon>Pseudomonadati</taxon>
        <taxon>Pseudomonadota</taxon>
        <taxon>Gammaproteobacteria</taxon>
        <taxon>Oceanospirillales</taxon>
        <taxon>Halomonadaceae</taxon>
        <taxon>Halomonas</taxon>
    </lineage>
</organism>
<dbReference type="Gene3D" id="3.30.450.20">
    <property type="entry name" value="PAS domain"/>
    <property type="match status" value="1"/>
</dbReference>
<dbReference type="PROSITE" id="PS50192">
    <property type="entry name" value="T_SNARE"/>
    <property type="match status" value="1"/>
</dbReference>
<dbReference type="PANTHER" id="PTHR43531:SF7">
    <property type="entry name" value="AEROTAXIS RECEPTOR"/>
    <property type="match status" value="1"/>
</dbReference>
<evidence type="ECO:0000259" key="8">
    <source>
        <dbReference type="PROSITE" id="PS50192"/>
    </source>
</evidence>
<dbReference type="InterPro" id="IPR035965">
    <property type="entry name" value="PAS-like_dom_sf"/>
</dbReference>
<dbReference type="CDD" id="cd11386">
    <property type="entry name" value="MCP_signal"/>
    <property type="match status" value="1"/>
</dbReference>
<comment type="caution">
    <text evidence="9">The sequence shown here is derived from an EMBL/GenBank/DDBJ whole genome shotgun (WGS) entry which is preliminary data.</text>
</comment>
<keyword evidence="1 3" id="KW-0807">Transducer</keyword>
<evidence type="ECO:0000313" key="10">
    <source>
        <dbReference type="Proteomes" id="UP001500133"/>
    </source>
</evidence>
<evidence type="ECO:0000256" key="2">
    <source>
        <dbReference type="ARBA" id="ARBA00029447"/>
    </source>
</evidence>
<feature type="transmembrane region" description="Helical" evidence="6">
    <location>
        <begin position="136"/>
        <end position="156"/>
    </location>
</feature>
<keyword evidence="10" id="KW-1185">Reference proteome</keyword>
<feature type="domain" description="T-SNARE coiled-coil homology" evidence="8">
    <location>
        <begin position="379"/>
        <end position="441"/>
    </location>
</feature>
<keyword evidence="6" id="KW-0812">Transmembrane</keyword>
<dbReference type="InterPro" id="IPR004090">
    <property type="entry name" value="Chemotax_Me-accpt_rcpt"/>
</dbReference>
<evidence type="ECO:0000259" key="7">
    <source>
        <dbReference type="PROSITE" id="PS50111"/>
    </source>
</evidence>
<dbReference type="InterPro" id="IPR004089">
    <property type="entry name" value="MCPsignal_dom"/>
</dbReference>
<dbReference type="Proteomes" id="UP001500133">
    <property type="component" value="Unassembled WGS sequence"/>
</dbReference>
<dbReference type="SMART" id="SM00283">
    <property type="entry name" value="MA"/>
    <property type="match status" value="1"/>
</dbReference>
<dbReference type="SUPFAM" id="SSF55785">
    <property type="entry name" value="PYP-like sensor domain (PAS domain)"/>
    <property type="match status" value="1"/>
</dbReference>
<dbReference type="Gene3D" id="1.10.287.950">
    <property type="entry name" value="Methyl-accepting chemotaxis protein"/>
    <property type="match status" value="1"/>
</dbReference>
<evidence type="ECO:0000256" key="5">
    <source>
        <dbReference type="SAM" id="MobiDB-lite"/>
    </source>
</evidence>
<keyword evidence="6" id="KW-0472">Membrane</keyword>
<reference evidence="10" key="1">
    <citation type="journal article" date="2019" name="Int. J. Syst. Evol. Microbiol.">
        <title>The Global Catalogue of Microorganisms (GCM) 10K type strain sequencing project: providing services to taxonomists for standard genome sequencing and annotation.</title>
        <authorList>
            <consortium name="The Broad Institute Genomics Platform"/>
            <consortium name="The Broad Institute Genome Sequencing Center for Infectious Disease"/>
            <person name="Wu L."/>
            <person name="Ma J."/>
        </authorList>
    </citation>
    <scope>NUCLEOTIDE SEQUENCE [LARGE SCALE GENOMIC DNA]</scope>
    <source>
        <strain evidence="10">JCM 16914</strain>
    </source>
</reference>
<gene>
    <name evidence="9" type="ORF">GCM10022228_12490</name>
</gene>